<dbReference type="Gene3D" id="1.50.10.10">
    <property type="match status" value="1"/>
</dbReference>
<proteinExistence type="predicted"/>
<gene>
    <name evidence="3" type="ORF">H9728_03925</name>
</gene>
<keyword evidence="3" id="KW-0378">Hydrolase</keyword>
<dbReference type="AlphaFoldDB" id="A0A9D1Z782"/>
<dbReference type="InterPro" id="IPR008928">
    <property type="entry name" value="6-hairpin_glycosidase_sf"/>
</dbReference>
<dbReference type="Proteomes" id="UP000824135">
    <property type="component" value="Unassembled WGS sequence"/>
</dbReference>
<feature type="domain" description="Alpha-L-rhamnosidase concanavalin-like" evidence="1">
    <location>
        <begin position="191"/>
        <end position="267"/>
    </location>
</feature>
<dbReference type="SUPFAM" id="SSF48208">
    <property type="entry name" value="Six-hairpin glycosidases"/>
    <property type="match status" value="1"/>
</dbReference>
<dbReference type="PANTHER" id="PTHR34987">
    <property type="entry name" value="C, PUTATIVE (AFU_ORTHOLOGUE AFUA_3G02880)-RELATED"/>
    <property type="match status" value="1"/>
</dbReference>
<dbReference type="Pfam" id="PF17389">
    <property type="entry name" value="Bac_rhamnosid6H"/>
    <property type="match status" value="1"/>
</dbReference>
<sequence length="620" mass="71154">MFEEAKWIWAQDVSGKDSYAEFVSEFGADAGLPVRLYLSCDSNYSAWVNGKLAGFGQCADFPHRKLYDKIDLTDLCGKSNQLKIVVWHYGEDSQTYINSDAKLIFEIVQGEKVLLSSGEHILSRRETHYRNGYCKQITSQLGYSFLYDATEKNERPYLPSVPVRCDAKIEPRRLAQLKMRARPRVKITPTEQGFLVDMGKETAGFLDLAVESPRRQKIVIVYGEHLREGKVPRLIGDRDFSVEYVAAEGENEYVNTFRRLAGRYLEIFAEKGTRLRYAGIRPVDYPVRKQEKKFDDPVFQKIYDVSVYTLRQCMHEHYEDCPWREQAFYTMDSRNQMLCGYHAFRGHRYQRENLITIAQGVRPHGLLSLCFPGGRDHSIPFFSLVYIMQVSEYVRYTGDVSVIPSVRPAMDRILATFASWERNGLVPNPVGFWNFYEWSEHSSGNDYWSRENQPDCYDLILNCMYVYVRRIYAALFGLSVDTSASVQAIEKTFYCKEEGLYRLSTKEKHFSRLGNAFALLIGLGGEELAEKVAEGKGMIPVTLSMTAFVYDALLLFGDKYKNMILEDIKTRYSAMLAAGATTFWETEKGWEDFGGAGSLCHGWSAIPVYYLCRLLLHEAG</sequence>
<evidence type="ECO:0000313" key="4">
    <source>
        <dbReference type="Proteomes" id="UP000824135"/>
    </source>
</evidence>
<reference evidence="3" key="2">
    <citation type="submission" date="2021-04" db="EMBL/GenBank/DDBJ databases">
        <authorList>
            <person name="Gilroy R."/>
        </authorList>
    </citation>
    <scope>NUCLEOTIDE SEQUENCE</scope>
    <source>
        <strain evidence="3">CHK199-9574</strain>
    </source>
</reference>
<feature type="domain" description="Alpha-L-rhamnosidase six-hairpin glycosidase" evidence="2">
    <location>
        <begin position="295"/>
        <end position="613"/>
    </location>
</feature>
<organism evidence="3 4">
    <name type="scientific">Candidatus Borkfalkia excrementavium</name>
    <dbReference type="NCBI Taxonomy" id="2838505"/>
    <lineage>
        <taxon>Bacteria</taxon>
        <taxon>Bacillati</taxon>
        <taxon>Bacillota</taxon>
        <taxon>Clostridia</taxon>
        <taxon>Christensenellales</taxon>
        <taxon>Christensenellaceae</taxon>
        <taxon>Candidatus Borkfalkia</taxon>
    </lineage>
</organism>
<dbReference type="InterPro" id="IPR012341">
    <property type="entry name" value="6hp_glycosidase-like_sf"/>
</dbReference>
<dbReference type="EMBL" id="DXCO01000030">
    <property type="protein sequence ID" value="HIY78171.1"/>
    <property type="molecule type" value="Genomic_DNA"/>
</dbReference>
<dbReference type="GO" id="GO:0016787">
    <property type="term" value="F:hydrolase activity"/>
    <property type="evidence" value="ECO:0007669"/>
    <property type="project" value="UniProtKB-KW"/>
</dbReference>
<reference evidence="3" key="1">
    <citation type="journal article" date="2021" name="PeerJ">
        <title>Extensive microbial diversity within the chicken gut microbiome revealed by metagenomics and culture.</title>
        <authorList>
            <person name="Gilroy R."/>
            <person name="Ravi A."/>
            <person name="Getino M."/>
            <person name="Pursley I."/>
            <person name="Horton D.L."/>
            <person name="Alikhan N.F."/>
            <person name="Baker D."/>
            <person name="Gharbi K."/>
            <person name="Hall N."/>
            <person name="Watson M."/>
            <person name="Adriaenssens E.M."/>
            <person name="Foster-Nyarko E."/>
            <person name="Jarju S."/>
            <person name="Secka A."/>
            <person name="Antonio M."/>
            <person name="Oren A."/>
            <person name="Chaudhuri R.R."/>
            <person name="La Ragione R."/>
            <person name="Hildebrand F."/>
            <person name="Pallen M.J."/>
        </authorList>
    </citation>
    <scope>NUCLEOTIDE SEQUENCE</scope>
    <source>
        <strain evidence="3">CHK199-9574</strain>
    </source>
</reference>
<protein>
    <submittedName>
        <fullName evidence="3">Family 78 glycoside hydrolase catalytic domain</fullName>
    </submittedName>
</protein>
<evidence type="ECO:0000259" key="2">
    <source>
        <dbReference type="Pfam" id="PF17389"/>
    </source>
</evidence>
<dbReference type="Gene3D" id="2.60.120.260">
    <property type="entry name" value="Galactose-binding domain-like"/>
    <property type="match status" value="2"/>
</dbReference>
<name>A0A9D1Z782_9FIRM</name>
<dbReference type="InterPro" id="IPR035396">
    <property type="entry name" value="Bac_rhamnosid6H"/>
</dbReference>
<dbReference type="GO" id="GO:0005975">
    <property type="term" value="P:carbohydrate metabolic process"/>
    <property type="evidence" value="ECO:0007669"/>
    <property type="project" value="InterPro"/>
</dbReference>
<dbReference type="PANTHER" id="PTHR34987:SF2">
    <property type="entry name" value="B, PUTATIVE (AFU_ORTHOLOGUE AFUA_7G05040)-RELATED"/>
    <property type="match status" value="1"/>
</dbReference>
<dbReference type="Pfam" id="PF05592">
    <property type="entry name" value="Bac_rhamnosid"/>
    <property type="match status" value="1"/>
</dbReference>
<evidence type="ECO:0000259" key="1">
    <source>
        <dbReference type="Pfam" id="PF05592"/>
    </source>
</evidence>
<dbReference type="InterPro" id="IPR008902">
    <property type="entry name" value="Rhamnosid_concanavalin"/>
</dbReference>
<evidence type="ECO:0000313" key="3">
    <source>
        <dbReference type="EMBL" id="HIY78171.1"/>
    </source>
</evidence>
<accession>A0A9D1Z782</accession>
<comment type="caution">
    <text evidence="3">The sequence shown here is derived from an EMBL/GenBank/DDBJ whole genome shotgun (WGS) entry which is preliminary data.</text>
</comment>